<dbReference type="PROSITE" id="PS50873">
    <property type="entry name" value="PEROXIDASE_4"/>
    <property type="match status" value="1"/>
</dbReference>
<keyword evidence="13" id="KW-1015">Disulfide bond</keyword>
<keyword evidence="11" id="KW-0106">Calcium</keyword>
<dbReference type="InterPro" id="IPR002016">
    <property type="entry name" value="Haem_peroxidase"/>
</dbReference>
<evidence type="ECO:0000256" key="15">
    <source>
        <dbReference type="SAM" id="SignalP"/>
    </source>
</evidence>
<dbReference type="PRINTS" id="PR00461">
    <property type="entry name" value="PLPEROXIDASE"/>
</dbReference>
<comment type="similarity">
    <text evidence="14">Belongs to the peroxidase family.</text>
</comment>
<name>A0AAV0QK02_9ROSI</name>
<dbReference type="GO" id="GO:0046872">
    <property type="term" value="F:metal ion binding"/>
    <property type="evidence" value="ECO:0007669"/>
    <property type="project" value="UniProtKB-KW"/>
</dbReference>
<dbReference type="InterPro" id="IPR019794">
    <property type="entry name" value="Peroxidases_AS"/>
</dbReference>
<evidence type="ECO:0000256" key="14">
    <source>
        <dbReference type="RuleBase" id="RU004241"/>
    </source>
</evidence>
<dbReference type="PROSITE" id="PS00436">
    <property type="entry name" value="PEROXIDASE_2"/>
    <property type="match status" value="1"/>
</dbReference>
<evidence type="ECO:0000256" key="4">
    <source>
        <dbReference type="ARBA" id="ARBA00012313"/>
    </source>
</evidence>
<proteinExistence type="inferred from homology"/>
<evidence type="ECO:0000256" key="1">
    <source>
        <dbReference type="ARBA" id="ARBA00000189"/>
    </source>
</evidence>
<evidence type="ECO:0000256" key="13">
    <source>
        <dbReference type="PIRSR" id="PIRSR600823-5"/>
    </source>
</evidence>
<comment type="caution">
    <text evidence="17">The sequence shown here is derived from an EMBL/GenBank/DDBJ whole genome shotgun (WGS) entry which is preliminary data.</text>
</comment>
<protein>
    <recommendedName>
        <fullName evidence="4">peroxidase</fullName>
        <ecNumber evidence="4">1.11.1.7</ecNumber>
    </recommendedName>
</protein>
<feature type="binding site" evidence="11">
    <location>
        <position position="72"/>
    </location>
    <ligand>
        <name>Ca(2+)</name>
        <dbReference type="ChEBI" id="CHEBI:29108"/>
        <label>1</label>
    </ligand>
</feature>
<reference evidence="17" key="1">
    <citation type="submission" date="2022-08" db="EMBL/GenBank/DDBJ databases">
        <authorList>
            <person name="Gutierrez-Valencia J."/>
        </authorList>
    </citation>
    <scope>NUCLEOTIDE SEQUENCE</scope>
</reference>
<comment type="cofactor">
    <cofactor evidence="2">
        <name>heme b</name>
        <dbReference type="ChEBI" id="CHEBI:60344"/>
    </cofactor>
</comment>
<dbReference type="GO" id="GO:0006979">
    <property type="term" value="P:response to oxidative stress"/>
    <property type="evidence" value="ECO:0007669"/>
    <property type="project" value="InterPro"/>
</dbReference>
<feature type="signal peptide" evidence="15">
    <location>
        <begin position="1"/>
        <end position="16"/>
    </location>
</feature>
<evidence type="ECO:0000313" key="17">
    <source>
        <dbReference type="EMBL" id="CAI0545241.1"/>
    </source>
</evidence>
<keyword evidence="5" id="KW-0575">Peroxidase</keyword>
<dbReference type="InterPro" id="IPR010255">
    <property type="entry name" value="Haem_peroxidase_sf"/>
</dbReference>
<dbReference type="Pfam" id="PF00141">
    <property type="entry name" value="peroxidase"/>
    <property type="match status" value="1"/>
</dbReference>
<keyword evidence="15" id="KW-0732">Signal</keyword>
<dbReference type="EC" id="1.11.1.7" evidence="4"/>
<evidence type="ECO:0000259" key="16">
    <source>
        <dbReference type="PROSITE" id="PS50873"/>
    </source>
</evidence>
<dbReference type="AlphaFoldDB" id="A0AAV0QK02"/>
<evidence type="ECO:0000313" key="18">
    <source>
        <dbReference type="Proteomes" id="UP001154282"/>
    </source>
</evidence>
<sequence length="81" mass="9017">MLFLVMIMLFVLGANSAGSPPFRVGFYRRSCLAAKSIVRKTVRRAISLNPYIGVGLIRLHFHDCFVRGCDGSVLLKSLPVY</sequence>
<accession>A0AAV0QK02</accession>
<evidence type="ECO:0000256" key="6">
    <source>
        <dbReference type="ARBA" id="ARBA00022617"/>
    </source>
</evidence>
<gene>
    <name evidence="17" type="ORF">LITE_LOCUS43495</name>
</gene>
<feature type="binding site" evidence="11">
    <location>
        <position position="70"/>
    </location>
    <ligand>
        <name>Ca(2+)</name>
        <dbReference type="ChEBI" id="CHEBI:29108"/>
        <label>1</label>
    </ligand>
</feature>
<dbReference type="EMBL" id="CAMGYJ010000009">
    <property type="protein sequence ID" value="CAI0545241.1"/>
    <property type="molecule type" value="Genomic_DNA"/>
</dbReference>
<feature type="chain" id="PRO_5043987306" description="peroxidase" evidence="15">
    <location>
        <begin position="17"/>
        <end position="81"/>
    </location>
</feature>
<evidence type="ECO:0000256" key="2">
    <source>
        <dbReference type="ARBA" id="ARBA00001970"/>
    </source>
</evidence>
<evidence type="ECO:0000256" key="7">
    <source>
        <dbReference type="ARBA" id="ARBA00022723"/>
    </source>
</evidence>
<feature type="binding site" evidence="11">
    <location>
        <position position="66"/>
    </location>
    <ligand>
        <name>Ca(2+)</name>
        <dbReference type="ChEBI" id="CHEBI:29108"/>
        <label>1</label>
    </ligand>
</feature>
<dbReference type="SUPFAM" id="SSF48113">
    <property type="entry name" value="Heme-dependent peroxidases"/>
    <property type="match status" value="1"/>
</dbReference>
<keyword evidence="8" id="KW-0560">Oxidoreductase</keyword>
<keyword evidence="18" id="KW-1185">Reference proteome</keyword>
<feature type="domain" description="Plant heme peroxidase family profile" evidence="16">
    <location>
        <begin position="21"/>
        <end position="81"/>
    </location>
</feature>
<dbReference type="Proteomes" id="UP001154282">
    <property type="component" value="Unassembled WGS sequence"/>
</dbReference>
<evidence type="ECO:0000256" key="11">
    <source>
        <dbReference type="PIRSR" id="PIRSR600823-3"/>
    </source>
</evidence>
<dbReference type="PANTHER" id="PTHR31235">
    <property type="entry name" value="PEROXIDASE 25-RELATED"/>
    <property type="match status" value="1"/>
</dbReference>
<evidence type="ECO:0000256" key="9">
    <source>
        <dbReference type="ARBA" id="ARBA00023004"/>
    </source>
</evidence>
<feature type="site" description="Transition state stabilizer" evidence="12">
    <location>
        <position position="58"/>
    </location>
</feature>
<feature type="binding site" evidence="11">
    <location>
        <position position="63"/>
    </location>
    <ligand>
        <name>Ca(2+)</name>
        <dbReference type="ChEBI" id="CHEBI:29108"/>
        <label>1</label>
    </ligand>
</feature>
<feature type="active site" description="Proton acceptor" evidence="10">
    <location>
        <position position="62"/>
    </location>
</feature>
<evidence type="ECO:0000256" key="10">
    <source>
        <dbReference type="PIRSR" id="PIRSR600823-1"/>
    </source>
</evidence>
<keyword evidence="9" id="KW-0408">Iron</keyword>
<dbReference type="Gene3D" id="1.10.520.10">
    <property type="match status" value="1"/>
</dbReference>
<dbReference type="GO" id="GO:0140825">
    <property type="term" value="F:lactoperoxidase activity"/>
    <property type="evidence" value="ECO:0007669"/>
    <property type="project" value="UniProtKB-EC"/>
</dbReference>
<dbReference type="InterPro" id="IPR000823">
    <property type="entry name" value="Peroxidase_pln"/>
</dbReference>
<evidence type="ECO:0000256" key="3">
    <source>
        <dbReference type="ARBA" id="ARBA00002322"/>
    </source>
</evidence>
<comment type="function">
    <text evidence="3">Removal of H(2)O(2), oxidation of toxic reductants, biosynthesis and degradation of lignin, suberization, auxin catabolism, response to environmental stresses such as wounding, pathogen attack and oxidative stress. These functions might be dependent on each isozyme/isoform in each plant tissue.</text>
</comment>
<evidence type="ECO:0000256" key="5">
    <source>
        <dbReference type="ARBA" id="ARBA00022559"/>
    </source>
</evidence>
<comment type="catalytic activity">
    <reaction evidence="1">
        <text>2 a phenolic donor + H2O2 = 2 a phenolic radical donor + 2 H2O</text>
        <dbReference type="Rhea" id="RHEA:56136"/>
        <dbReference type="ChEBI" id="CHEBI:15377"/>
        <dbReference type="ChEBI" id="CHEBI:16240"/>
        <dbReference type="ChEBI" id="CHEBI:139520"/>
        <dbReference type="ChEBI" id="CHEBI:139521"/>
        <dbReference type="EC" id="1.11.1.7"/>
    </reaction>
</comment>
<keyword evidence="7 11" id="KW-0479">Metal-binding</keyword>
<evidence type="ECO:0000256" key="8">
    <source>
        <dbReference type="ARBA" id="ARBA00023002"/>
    </source>
</evidence>
<keyword evidence="6" id="KW-0349">Heme</keyword>
<organism evidence="17 18">
    <name type="scientific">Linum tenue</name>
    <dbReference type="NCBI Taxonomy" id="586396"/>
    <lineage>
        <taxon>Eukaryota</taxon>
        <taxon>Viridiplantae</taxon>
        <taxon>Streptophyta</taxon>
        <taxon>Embryophyta</taxon>
        <taxon>Tracheophyta</taxon>
        <taxon>Spermatophyta</taxon>
        <taxon>Magnoliopsida</taxon>
        <taxon>eudicotyledons</taxon>
        <taxon>Gunneridae</taxon>
        <taxon>Pentapetalae</taxon>
        <taxon>rosids</taxon>
        <taxon>fabids</taxon>
        <taxon>Malpighiales</taxon>
        <taxon>Linaceae</taxon>
        <taxon>Linum</taxon>
    </lineage>
</organism>
<dbReference type="GO" id="GO:0020037">
    <property type="term" value="F:heme binding"/>
    <property type="evidence" value="ECO:0007669"/>
    <property type="project" value="InterPro"/>
</dbReference>
<feature type="disulfide bond" evidence="13">
    <location>
        <begin position="64"/>
        <end position="69"/>
    </location>
</feature>
<feature type="binding site" evidence="11">
    <location>
        <position position="68"/>
    </location>
    <ligand>
        <name>Ca(2+)</name>
        <dbReference type="ChEBI" id="CHEBI:29108"/>
        <label>1</label>
    </ligand>
</feature>
<evidence type="ECO:0000256" key="12">
    <source>
        <dbReference type="PIRSR" id="PIRSR600823-4"/>
    </source>
</evidence>
<comment type="cofactor">
    <cofactor evidence="11">
        <name>Ca(2+)</name>
        <dbReference type="ChEBI" id="CHEBI:29108"/>
    </cofactor>
    <text evidence="11">Binds 2 calcium ions per subunit.</text>
</comment>